<sequence>MNDNQIVLVSFICSLFGITILLLVIFGIYMKLRKARGSKCKYNDFYPEFQVLDHKADCPLSPFDDANLLKISPLEQPTIANDNATYFEKLPKQLTNYRKISDVNPPSPAVVNVNSRDVRKERAKGKSWIQQIGGDLNDIPRITRSYLRWYPAAGSKPQRYTKTSKPFEASKTSKTDFKQDNINNNLQDVNFTQSRRNIESKSALHDDGFGEYPNTSTLVHSSRNSSILGIERNVNYFRRNSSVDPFRPPSYTTVNEHPTHKKLEKTSRNHDLANKATGTKANIATTDLHYEEYETYMLVQELQI</sequence>
<keyword evidence="1" id="KW-0812">Transmembrane</keyword>
<gene>
    <name evidence="2" type="ORF">DASB73_030150</name>
</gene>
<name>A0AAV5RLC9_STABA</name>
<evidence type="ECO:0000313" key="2">
    <source>
        <dbReference type="EMBL" id="GMM52052.1"/>
    </source>
</evidence>
<evidence type="ECO:0000313" key="3">
    <source>
        <dbReference type="Proteomes" id="UP001362899"/>
    </source>
</evidence>
<reference evidence="2 3" key="1">
    <citation type="journal article" date="2023" name="Elife">
        <title>Identification of key yeast species and microbe-microbe interactions impacting larval growth of Drosophila in the wild.</title>
        <authorList>
            <person name="Mure A."/>
            <person name="Sugiura Y."/>
            <person name="Maeda R."/>
            <person name="Honda K."/>
            <person name="Sakurai N."/>
            <person name="Takahashi Y."/>
            <person name="Watada M."/>
            <person name="Katoh T."/>
            <person name="Gotoh A."/>
            <person name="Gotoh Y."/>
            <person name="Taniguchi I."/>
            <person name="Nakamura K."/>
            <person name="Hayashi T."/>
            <person name="Katayama T."/>
            <person name="Uemura T."/>
            <person name="Hattori Y."/>
        </authorList>
    </citation>
    <scope>NUCLEOTIDE SEQUENCE [LARGE SCALE GENOMIC DNA]</scope>
    <source>
        <strain evidence="2 3">SB-73</strain>
    </source>
</reference>
<accession>A0AAV5RLC9</accession>
<dbReference type="EMBL" id="BTGC01000008">
    <property type="protein sequence ID" value="GMM52052.1"/>
    <property type="molecule type" value="Genomic_DNA"/>
</dbReference>
<dbReference type="Proteomes" id="UP001362899">
    <property type="component" value="Unassembled WGS sequence"/>
</dbReference>
<keyword evidence="3" id="KW-1185">Reference proteome</keyword>
<keyword evidence="1" id="KW-0472">Membrane</keyword>
<protein>
    <submittedName>
        <fullName evidence="2">Uncharacterized protein</fullName>
    </submittedName>
</protein>
<keyword evidence="1" id="KW-1133">Transmembrane helix</keyword>
<organism evidence="2 3">
    <name type="scientific">Starmerella bacillaris</name>
    <name type="common">Yeast</name>
    <name type="synonym">Candida zemplinina</name>
    <dbReference type="NCBI Taxonomy" id="1247836"/>
    <lineage>
        <taxon>Eukaryota</taxon>
        <taxon>Fungi</taxon>
        <taxon>Dikarya</taxon>
        <taxon>Ascomycota</taxon>
        <taxon>Saccharomycotina</taxon>
        <taxon>Dipodascomycetes</taxon>
        <taxon>Dipodascales</taxon>
        <taxon>Trichomonascaceae</taxon>
        <taxon>Starmerella</taxon>
    </lineage>
</organism>
<feature type="transmembrane region" description="Helical" evidence="1">
    <location>
        <begin position="6"/>
        <end position="29"/>
    </location>
</feature>
<dbReference type="AlphaFoldDB" id="A0AAV5RLC9"/>
<evidence type="ECO:0000256" key="1">
    <source>
        <dbReference type="SAM" id="Phobius"/>
    </source>
</evidence>
<proteinExistence type="predicted"/>
<comment type="caution">
    <text evidence="2">The sequence shown here is derived from an EMBL/GenBank/DDBJ whole genome shotgun (WGS) entry which is preliminary data.</text>
</comment>